<dbReference type="SUPFAM" id="SSF53187">
    <property type="entry name" value="Zn-dependent exopeptidases"/>
    <property type="match status" value="1"/>
</dbReference>
<dbReference type="InterPro" id="IPR045175">
    <property type="entry name" value="M28_fam"/>
</dbReference>
<dbReference type="CDD" id="cd05660">
    <property type="entry name" value="M28_like_PA"/>
    <property type="match status" value="1"/>
</dbReference>
<dbReference type="GO" id="GO:0004177">
    <property type="term" value="F:aminopeptidase activity"/>
    <property type="evidence" value="ECO:0007669"/>
    <property type="project" value="UniProtKB-KW"/>
</dbReference>
<proteinExistence type="predicted"/>
<evidence type="ECO:0000256" key="5">
    <source>
        <dbReference type="ARBA" id="ARBA00022801"/>
    </source>
</evidence>
<dbReference type="CDD" id="cd04821">
    <property type="entry name" value="PA_M28_1_2"/>
    <property type="match status" value="1"/>
</dbReference>
<sequence>MFKKTSYFLILLIIAGCSPQSDFEKYKEHVVTLASDEFEGRAPGTPGGIKTKNYIANHFESLGMKSFGDSYLMGVDLTGITLDENESSFNLEVYGETLDIKYKTDVVYGTTRQVENVSFENSDLVFVGYGVNAPEYGWNDYKVDVKGKTVVMLINDPGFELQSTEFNGRAMTYYGRWTYKFEEAARQGAAGVLIIHETAPASYPWGVVENGWSGEQLNLTFKDKNLGRSALEGWITLDVAESLFAKMNTTYDEMKSKALSKNFQPIPMEGMKLSSNMVSSIRTTESHNVIGYVEGSEAPEEFVLIMGHWDHMGIDTSIEGDQIYNGAVDNATGTAAVMHMAEIFSKRSPKRSVAFIGLTAEESGLLGSAYLAEYPPFEYGNVIGGLNLDAFPAIGKAKDITIVGYGASELEAVLDKHASAEGKYLAPDKVPERGYFYRSDHINFAKKGIPMIYADPGVDLVNGGIEKGLELGSQYTTNDYHKPSDEVRDDWDWEGIEQDMGIFANFIDDLANSGEYPNWYVSSEFRAIRDESQNN</sequence>
<dbReference type="GO" id="GO:0046872">
    <property type="term" value="F:metal ion binding"/>
    <property type="evidence" value="ECO:0007669"/>
    <property type="project" value="UniProtKB-KW"/>
</dbReference>
<comment type="caution">
    <text evidence="8">The sequence shown here is derived from an EMBL/GenBank/DDBJ whole genome shotgun (WGS) entry which is preliminary data.</text>
</comment>
<reference evidence="8 9" key="1">
    <citation type="submission" date="2019-02" db="EMBL/GenBank/DDBJ databases">
        <title>Prokaryotic population dynamics and viral predation in marine succession experiment using metagenomics: the confinement effect.</title>
        <authorList>
            <person name="Haro-Moreno J.M."/>
            <person name="Rodriguez-Valera F."/>
            <person name="Lopez-Perez M."/>
        </authorList>
    </citation>
    <scope>NUCLEOTIDE SEQUENCE [LARGE SCALE GENOMIC DNA]</scope>
    <source>
        <strain evidence="8">MED-G166</strain>
    </source>
</reference>
<evidence type="ECO:0000256" key="2">
    <source>
        <dbReference type="ARBA" id="ARBA00022670"/>
    </source>
</evidence>
<evidence type="ECO:0000313" key="8">
    <source>
        <dbReference type="EMBL" id="RZO23938.1"/>
    </source>
</evidence>
<dbReference type="PROSITE" id="PS51257">
    <property type="entry name" value="PROKAR_LIPOPROTEIN"/>
    <property type="match status" value="1"/>
</dbReference>
<dbReference type="EMBL" id="SHBL01000019">
    <property type="protein sequence ID" value="RZO23938.1"/>
    <property type="molecule type" value="Genomic_DNA"/>
</dbReference>
<dbReference type="PANTHER" id="PTHR12147">
    <property type="entry name" value="METALLOPEPTIDASE M28 FAMILY MEMBER"/>
    <property type="match status" value="1"/>
</dbReference>
<evidence type="ECO:0000256" key="4">
    <source>
        <dbReference type="ARBA" id="ARBA00022729"/>
    </source>
</evidence>
<dbReference type="InterPro" id="IPR046450">
    <property type="entry name" value="PA_dom_sf"/>
</dbReference>
<keyword evidence="2" id="KW-0645">Protease</keyword>
<evidence type="ECO:0000256" key="1">
    <source>
        <dbReference type="ARBA" id="ARBA00022438"/>
    </source>
</evidence>
<dbReference type="Proteomes" id="UP000320146">
    <property type="component" value="Unassembled WGS sequence"/>
</dbReference>
<name>A0A520MRV6_9GAMM</name>
<dbReference type="InterPro" id="IPR007484">
    <property type="entry name" value="Peptidase_M28"/>
</dbReference>
<protein>
    <submittedName>
        <fullName evidence="8">M28 family peptidase</fullName>
    </submittedName>
</protein>
<evidence type="ECO:0000256" key="6">
    <source>
        <dbReference type="ARBA" id="ARBA00022833"/>
    </source>
</evidence>
<gene>
    <name evidence="8" type="ORF">EVA99_02805</name>
</gene>
<dbReference type="Gene3D" id="3.40.630.10">
    <property type="entry name" value="Zn peptidases"/>
    <property type="match status" value="2"/>
</dbReference>
<evidence type="ECO:0000256" key="3">
    <source>
        <dbReference type="ARBA" id="ARBA00022723"/>
    </source>
</evidence>
<keyword evidence="5" id="KW-0378">Hydrolase</keyword>
<organism evidence="8 9">
    <name type="scientific">SAR86 cluster bacterium</name>
    <dbReference type="NCBI Taxonomy" id="2030880"/>
    <lineage>
        <taxon>Bacteria</taxon>
        <taxon>Pseudomonadati</taxon>
        <taxon>Pseudomonadota</taxon>
        <taxon>Gammaproteobacteria</taxon>
        <taxon>SAR86 cluster</taxon>
    </lineage>
</organism>
<keyword evidence="1" id="KW-0031">Aminopeptidase</keyword>
<evidence type="ECO:0000259" key="7">
    <source>
        <dbReference type="Pfam" id="PF04389"/>
    </source>
</evidence>
<keyword evidence="6" id="KW-0862">Zinc</keyword>
<accession>A0A520MRV6</accession>
<evidence type="ECO:0000313" key="9">
    <source>
        <dbReference type="Proteomes" id="UP000320146"/>
    </source>
</evidence>
<keyword evidence="3" id="KW-0479">Metal-binding</keyword>
<dbReference type="SUPFAM" id="SSF52025">
    <property type="entry name" value="PA domain"/>
    <property type="match status" value="1"/>
</dbReference>
<dbReference type="PANTHER" id="PTHR12147:SF56">
    <property type="entry name" value="AMINOPEPTIDASE YDR415C-RELATED"/>
    <property type="match status" value="1"/>
</dbReference>
<feature type="domain" description="Peptidase M28" evidence="7">
    <location>
        <begin position="288"/>
        <end position="497"/>
    </location>
</feature>
<dbReference type="GO" id="GO:0008235">
    <property type="term" value="F:metalloexopeptidase activity"/>
    <property type="evidence" value="ECO:0007669"/>
    <property type="project" value="InterPro"/>
</dbReference>
<dbReference type="Pfam" id="PF04389">
    <property type="entry name" value="Peptidase_M28"/>
    <property type="match status" value="1"/>
</dbReference>
<keyword evidence="4" id="KW-0732">Signal</keyword>
<dbReference type="GO" id="GO:0006508">
    <property type="term" value="P:proteolysis"/>
    <property type="evidence" value="ECO:0007669"/>
    <property type="project" value="UniProtKB-KW"/>
</dbReference>
<dbReference type="AlphaFoldDB" id="A0A520MRV6"/>